<organism evidence="5 6">
    <name type="scientific">Nicotiana tabacum</name>
    <name type="common">Common tobacco</name>
    <dbReference type="NCBI Taxonomy" id="4097"/>
    <lineage>
        <taxon>Eukaryota</taxon>
        <taxon>Viridiplantae</taxon>
        <taxon>Streptophyta</taxon>
        <taxon>Embryophyta</taxon>
        <taxon>Tracheophyta</taxon>
        <taxon>Spermatophyta</taxon>
        <taxon>Magnoliopsida</taxon>
        <taxon>eudicotyledons</taxon>
        <taxon>Gunneridae</taxon>
        <taxon>Pentapetalae</taxon>
        <taxon>asterids</taxon>
        <taxon>lamiids</taxon>
        <taxon>Solanales</taxon>
        <taxon>Solanaceae</taxon>
        <taxon>Nicotianoideae</taxon>
        <taxon>Nicotianeae</taxon>
        <taxon>Nicotiana</taxon>
    </lineage>
</organism>
<dbReference type="KEGG" id="nta:107779503"/>
<dbReference type="Proteomes" id="UP000790787">
    <property type="component" value="Chromosome 5"/>
</dbReference>
<dbReference type="GO" id="GO:0004523">
    <property type="term" value="F:RNA-DNA hybrid ribonuclease activity"/>
    <property type="evidence" value="ECO:0007669"/>
    <property type="project" value="InterPro"/>
</dbReference>
<dbReference type="InterPro" id="IPR036397">
    <property type="entry name" value="RNaseH_sf"/>
</dbReference>
<dbReference type="GO" id="GO:0003676">
    <property type="term" value="F:nucleic acid binding"/>
    <property type="evidence" value="ECO:0007669"/>
    <property type="project" value="InterPro"/>
</dbReference>
<reference evidence="6" key="2">
    <citation type="submission" date="2025-08" db="UniProtKB">
        <authorList>
            <consortium name="RefSeq"/>
        </authorList>
    </citation>
    <scope>IDENTIFICATION</scope>
</reference>
<evidence type="ECO:0000256" key="4">
    <source>
        <dbReference type="ARBA" id="ARBA00023157"/>
    </source>
</evidence>
<sequence length="160" mass="17480">MKGVGIGAVLISETGHHYPVTTQLRFYCTNNMAEYEACILGPRLAVDMGIQEVLVLGDSYLLLKRITSSNQRIQRKMAFYKASILSLLLLSGIFLLGIGEVKYVNAKSCLQFCDNEVAYMTCPSSGDEQISPVCVNCCTADEGCKLFRTDGSLICTGTQD</sequence>
<dbReference type="InterPro" id="IPR003465">
    <property type="entry name" value="Prot_inh_I20"/>
</dbReference>
<dbReference type="GeneID" id="107779503"/>
<evidence type="ECO:0000256" key="3">
    <source>
        <dbReference type="ARBA" id="ARBA00022900"/>
    </source>
</evidence>
<dbReference type="SUPFAM" id="SSF53098">
    <property type="entry name" value="Ribonuclease H-like"/>
    <property type="match status" value="1"/>
</dbReference>
<dbReference type="Gene3D" id="3.30.60.30">
    <property type="match status" value="1"/>
</dbReference>
<keyword evidence="2" id="KW-0646">Protease inhibitor</keyword>
<dbReference type="OrthoDB" id="1286090at2759"/>
<name>A0A1S3YTB5_TOBAC</name>
<dbReference type="GO" id="GO:0004867">
    <property type="term" value="F:serine-type endopeptidase inhibitor activity"/>
    <property type="evidence" value="ECO:0007669"/>
    <property type="project" value="UniProtKB-KW"/>
</dbReference>
<evidence type="ECO:0000256" key="2">
    <source>
        <dbReference type="ARBA" id="ARBA00022690"/>
    </source>
</evidence>
<dbReference type="Pfam" id="PF13456">
    <property type="entry name" value="RVT_3"/>
    <property type="match status" value="1"/>
</dbReference>
<evidence type="ECO:0000256" key="1">
    <source>
        <dbReference type="ARBA" id="ARBA00007766"/>
    </source>
</evidence>
<comment type="similarity">
    <text evidence="1">Belongs to the protease inhibitor I20 (potato type II proteinase inhibitor) family.</text>
</comment>
<reference evidence="5" key="1">
    <citation type="journal article" date="2014" name="Nat. Commun.">
        <title>The tobacco genome sequence and its comparison with those of tomato and potato.</title>
        <authorList>
            <person name="Sierro N."/>
            <person name="Battey J.N."/>
            <person name="Ouadi S."/>
            <person name="Bakaher N."/>
            <person name="Bovet L."/>
            <person name="Willig A."/>
            <person name="Goepfert S."/>
            <person name="Peitsch M.C."/>
            <person name="Ivanov N.V."/>
        </authorList>
    </citation>
    <scope>NUCLEOTIDE SEQUENCE [LARGE SCALE GENOMIC DNA]</scope>
</reference>
<dbReference type="Pfam" id="PF02428">
    <property type="entry name" value="Prot_inhib_II"/>
    <property type="match status" value="1"/>
</dbReference>
<dbReference type="PANTHER" id="PTHR33832:SF21">
    <property type="entry name" value="PROTEINASE INHIBITOR TYPE-2 CEVI57-LIKE"/>
    <property type="match status" value="1"/>
</dbReference>
<dbReference type="InterPro" id="IPR051391">
    <property type="entry name" value="Protease_inhibitor_I20"/>
</dbReference>
<dbReference type="InterPro" id="IPR002156">
    <property type="entry name" value="RNaseH_domain"/>
</dbReference>
<protein>
    <submittedName>
        <fullName evidence="6">Proteinase inhibitor type-2 CEVI57</fullName>
    </submittedName>
</protein>
<dbReference type="Gene3D" id="3.30.420.10">
    <property type="entry name" value="Ribonuclease H-like superfamily/Ribonuclease H"/>
    <property type="match status" value="1"/>
</dbReference>
<evidence type="ECO:0000313" key="6">
    <source>
        <dbReference type="RefSeq" id="XP_016455439.1"/>
    </source>
</evidence>
<dbReference type="AlphaFoldDB" id="A0A1S3YTB5"/>
<proteinExistence type="inferred from homology"/>
<dbReference type="PANTHER" id="PTHR33832">
    <property type="entry name" value="SERINE-TYPE ENDOPEPTIDASE INHIBITOR"/>
    <property type="match status" value="1"/>
</dbReference>
<dbReference type="RefSeq" id="XP_016455439.1">
    <property type="nucleotide sequence ID" value="XM_016599953.1"/>
</dbReference>
<keyword evidence="3" id="KW-0722">Serine protease inhibitor</keyword>
<dbReference type="InterPro" id="IPR012337">
    <property type="entry name" value="RNaseH-like_sf"/>
</dbReference>
<keyword evidence="5" id="KW-1185">Reference proteome</keyword>
<evidence type="ECO:0000313" key="5">
    <source>
        <dbReference type="Proteomes" id="UP000790787"/>
    </source>
</evidence>
<accession>A0A1S3YTB5</accession>
<dbReference type="PaxDb" id="4097-A0A1S3YTB5"/>
<dbReference type="SUPFAM" id="SSF100897">
    <property type="entry name" value="Plant proteinase inhibitors"/>
    <property type="match status" value="1"/>
</dbReference>
<gene>
    <name evidence="6" type="primary">LOC107779503</name>
</gene>
<keyword evidence="4" id="KW-1015">Disulfide bond</keyword>
<dbReference type="SMR" id="A0A1S3YTB5"/>